<sequence>MGALEQDEGFLPEIIF</sequence>
<accession>A0A392SV73</accession>
<dbReference type="Proteomes" id="UP000265520">
    <property type="component" value="Unassembled WGS sequence"/>
</dbReference>
<organism evidence="1 2">
    <name type="scientific">Trifolium medium</name>
    <dbReference type="NCBI Taxonomy" id="97028"/>
    <lineage>
        <taxon>Eukaryota</taxon>
        <taxon>Viridiplantae</taxon>
        <taxon>Streptophyta</taxon>
        <taxon>Embryophyta</taxon>
        <taxon>Tracheophyta</taxon>
        <taxon>Spermatophyta</taxon>
        <taxon>Magnoliopsida</taxon>
        <taxon>eudicotyledons</taxon>
        <taxon>Gunneridae</taxon>
        <taxon>Pentapetalae</taxon>
        <taxon>rosids</taxon>
        <taxon>fabids</taxon>
        <taxon>Fabales</taxon>
        <taxon>Fabaceae</taxon>
        <taxon>Papilionoideae</taxon>
        <taxon>50 kb inversion clade</taxon>
        <taxon>NPAAA clade</taxon>
        <taxon>Hologalegina</taxon>
        <taxon>IRL clade</taxon>
        <taxon>Trifolieae</taxon>
        <taxon>Trifolium</taxon>
    </lineage>
</organism>
<keyword evidence="2" id="KW-1185">Reference proteome</keyword>
<reference evidence="1 2" key="1">
    <citation type="journal article" date="2018" name="Front. Plant Sci.">
        <title>Red Clover (Trifolium pratense) and Zigzag Clover (T. medium) - A Picture of Genomic Similarities and Differences.</title>
        <authorList>
            <person name="Dluhosova J."/>
            <person name="Istvanek J."/>
            <person name="Nedelnik J."/>
            <person name="Repkova J."/>
        </authorList>
    </citation>
    <scope>NUCLEOTIDE SEQUENCE [LARGE SCALE GENOMIC DNA]</scope>
    <source>
        <strain evidence="2">cv. 10/8</strain>
        <tissue evidence="1">Leaf</tissue>
    </source>
</reference>
<evidence type="ECO:0000313" key="1">
    <source>
        <dbReference type="EMBL" id="MCI52778.1"/>
    </source>
</evidence>
<dbReference type="EMBL" id="LXQA010452679">
    <property type="protein sequence ID" value="MCI52778.1"/>
    <property type="molecule type" value="Genomic_DNA"/>
</dbReference>
<evidence type="ECO:0000313" key="2">
    <source>
        <dbReference type="Proteomes" id="UP000265520"/>
    </source>
</evidence>
<proteinExistence type="predicted"/>
<dbReference type="AlphaFoldDB" id="A0A392SV73"/>
<comment type="caution">
    <text evidence="1">The sequence shown here is derived from an EMBL/GenBank/DDBJ whole genome shotgun (WGS) entry which is preliminary data.</text>
</comment>
<protein>
    <submittedName>
        <fullName evidence="1">Uncharacterized protein</fullName>
    </submittedName>
</protein>
<name>A0A392SV73_9FABA</name>
<feature type="non-terminal residue" evidence="1">
    <location>
        <position position="16"/>
    </location>
</feature>